<dbReference type="InterPro" id="IPR032466">
    <property type="entry name" value="Metal_Hydrolase"/>
</dbReference>
<evidence type="ECO:0000313" key="13">
    <source>
        <dbReference type="EMBL" id="ACO14849.1"/>
    </source>
</evidence>
<dbReference type="GO" id="GO:0005737">
    <property type="term" value="C:cytoplasm"/>
    <property type="evidence" value="ECO:0007669"/>
    <property type="project" value="InterPro"/>
</dbReference>
<dbReference type="AlphaFoldDB" id="C1C0P6"/>
<comment type="catalytic activity">
    <reaction evidence="1">
        <text>4-imidazolone-5-propanoate + H2O = N-formimidoyl-L-glutamate</text>
        <dbReference type="Rhea" id="RHEA:23660"/>
        <dbReference type="ChEBI" id="CHEBI:15377"/>
        <dbReference type="ChEBI" id="CHEBI:58928"/>
        <dbReference type="ChEBI" id="CHEBI:77893"/>
        <dbReference type="EC" id="3.5.2.7"/>
    </reaction>
</comment>
<protein>
    <recommendedName>
        <fullName evidence="6">Probable imidazolonepropionase</fullName>
        <ecNumber evidence="5">3.5.2.7</ecNumber>
    </recommendedName>
</protein>
<sequence>MKKLLIENAEEVLQIVDKGQRFLTKDDMKKLAAICRSGPKDGVSLVVDEHGKIEMIGRDSDIRKAYPDKSIFERVISAEGKCLVPGLIDGHTHPVWAGDRVHEFAMKLAGATYMEVHEAGGGINFTVDHTRNASEEDLTDSFSKRLHRMLRAGTTTVECKSGYGLNLETELKMLRVIENGRKKVPIEISSTYCGAHSVPKGTTAEEATSDIISHQIPRIIKENMSGTLSVENTDVFCEKGVFNVEQSKRILEAGQQKGLTINFHGDELNPLGGAEMGASISARAISHLEEVSGQGIKDMAASSTAAVILPTTAYMLRLKNPPVREMIEAGVIVALGSDFNPNAFCLSMSMVMHLACVDQRMSLEEAIVASTLNSAYSLNRSSTHGSLEPGKEADFLIVNAPKWEHLIYQFGGHSDIIEHVIKTGTIVYSYK</sequence>
<dbReference type="MEROPS" id="M38.980"/>
<dbReference type="GO" id="GO:0050480">
    <property type="term" value="F:imidazolonepropionase activity"/>
    <property type="evidence" value="ECO:0007669"/>
    <property type="project" value="UniProtKB-EC"/>
</dbReference>
<gene>
    <name evidence="13" type="primary">HUTI</name>
</gene>
<comment type="pathway">
    <text evidence="3">Amino-acid degradation; L-histidine degradation into L-glutamate; N-formimidoyl-L-glutamate from L-histidine: step 3/3.</text>
</comment>
<evidence type="ECO:0000256" key="10">
    <source>
        <dbReference type="ARBA" id="ARBA00022833"/>
    </source>
</evidence>
<dbReference type="EMBL" id="BT080425">
    <property type="protein sequence ID" value="ACO14849.1"/>
    <property type="molecule type" value="mRNA"/>
</dbReference>
<evidence type="ECO:0000256" key="2">
    <source>
        <dbReference type="ARBA" id="ARBA00001965"/>
    </source>
</evidence>
<organism evidence="13">
    <name type="scientific">Caligus clemensi</name>
    <name type="common">Sea louse</name>
    <dbReference type="NCBI Taxonomy" id="344056"/>
    <lineage>
        <taxon>Eukaryota</taxon>
        <taxon>Metazoa</taxon>
        <taxon>Ecdysozoa</taxon>
        <taxon>Arthropoda</taxon>
        <taxon>Crustacea</taxon>
        <taxon>Multicrustacea</taxon>
        <taxon>Hexanauplia</taxon>
        <taxon>Copepoda</taxon>
        <taxon>Siphonostomatoida</taxon>
        <taxon>Caligidae</taxon>
        <taxon>Caligus</taxon>
    </lineage>
</organism>
<evidence type="ECO:0000256" key="3">
    <source>
        <dbReference type="ARBA" id="ARBA00004758"/>
    </source>
</evidence>
<dbReference type="InterPro" id="IPR005920">
    <property type="entry name" value="HutI"/>
</dbReference>
<keyword evidence="8" id="KW-0378">Hydrolase</keyword>
<dbReference type="CDD" id="cd01296">
    <property type="entry name" value="Imidazolone-5PH"/>
    <property type="match status" value="1"/>
</dbReference>
<dbReference type="EC" id="3.5.2.7" evidence="5"/>
<reference evidence="13" key="1">
    <citation type="submission" date="2009-03" db="EMBL/GenBank/DDBJ databases">
        <title>Caligus clemensi ESTs and full-length cDNAs.</title>
        <authorList>
            <person name="Yasuike M."/>
            <person name="von Schalburg K."/>
            <person name="Cooper G."/>
            <person name="Leong J."/>
            <person name="Jones S.R.M."/>
            <person name="Koop B.F."/>
        </authorList>
    </citation>
    <scope>NUCLEOTIDE SEQUENCE</scope>
    <source>
        <tissue evidence="13">Whole</tissue>
    </source>
</reference>
<evidence type="ECO:0000256" key="4">
    <source>
        <dbReference type="ARBA" id="ARBA00008002"/>
    </source>
</evidence>
<keyword evidence="10" id="KW-0862">Zinc</keyword>
<dbReference type="SUPFAM" id="SSF51556">
    <property type="entry name" value="Metallo-dependent hydrolases"/>
    <property type="match status" value="1"/>
</dbReference>
<dbReference type="PANTHER" id="PTHR42752">
    <property type="entry name" value="IMIDAZOLONEPROPIONASE"/>
    <property type="match status" value="1"/>
</dbReference>
<evidence type="ECO:0000256" key="6">
    <source>
        <dbReference type="ARBA" id="ARBA00013406"/>
    </source>
</evidence>
<dbReference type="GO" id="GO:0019556">
    <property type="term" value="P:L-histidine catabolic process to glutamate and formamide"/>
    <property type="evidence" value="ECO:0007669"/>
    <property type="project" value="InterPro"/>
</dbReference>
<accession>C1C0P6</accession>
<dbReference type="Gene3D" id="3.20.20.140">
    <property type="entry name" value="Metal-dependent hydrolases"/>
    <property type="match status" value="1"/>
</dbReference>
<evidence type="ECO:0000259" key="12">
    <source>
        <dbReference type="Pfam" id="PF01979"/>
    </source>
</evidence>
<dbReference type="NCBIfam" id="TIGR01224">
    <property type="entry name" value="hutI"/>
    <property type="match status" value="1"/>
</dbReference>
<comment type="similarity">
    <text evidence="4">Belongs to the metallo-dependent hydrolases superfamily. HutI family.</text>
</comment>
<dbReference type="Gene3D" id="2.30.40.10">
    <property type="entry name" value="Urease, subunit C, domain 1"/>
    <property type="match status" value="1"/>
</dbReference>
<dbReference type="GO" id="GO:0046872">
    <property type="term" value="F:metal ion binding"/>
    <property type="evidence" value="ECO:0007669"/>
    <property type="project" value="UniProtKB-KW"/>
</dbReference>
<dbReference type="InterPro" id="IPR011059">
    <property type="entry name" value="Metal-dep_hydrolase_composite"/>
</dbReference>
<evidence type="ECO:0000256" key="8">
    <source>
        <dbReference type="ARBA" id="ARBA00022801"/>
    </source>
</evidence>
<dbReference type="Pfam" id="PF01979">
    <property type="entry name" value="Amidohydro_1"/>
    <property type="match status" value="1"/>
</dbReference>
<evidence type="ECO:0000256" key="9">
    <source>
        <dbReference type="ARBA" id="ARBA00022808"/>
    </source>
</evidence>
<dbReference type="PANTHER" id="PTHR42752:SF1">
    <property type="entry name" value="IMIDAZOLONEPROPIONASE-RELATED"/>
    <property type="match status" value="1"/>
</dbReference>
<keyword evidence="11" id="KW-0408">Iron</keyword>
<proteinExistence type="evidence at transcript level"/>
<dbReference type="InterPro" id="IPR006680">
    <property type="entry name" value="Amidohydro-rel"/>
</dbReference>
<dbReference type="FunFam" id="3.20.20.140:FF:000007">
    <property type="entry name" value="Imidazolonepropionase"/>
    <property type="match status" value="1"/>
</dbReference>
<feature type="domain" description="Amidohydrolase-related" evidence="12">
    <location>
        <begin position="83"/>
        <end position="427"/>
    </location>
</feature>
<keyword evidence="7" id="KW-0479">Metal-binding</keyword>
<dbReference type="SUPFAM" id="SSF51338">
    <property type="entry name" value="Composite domain of metallo-dependent hydrolases"/>
    <property type="match status" value="1"/>
</dbReference>
<keyword evidence="9" id="KW-0369">Histidine metabolism</keyword>
<evidence type="ECO:0000256" key="5">
    <source>
        <dbReference type="ARBA" id="ARBA00012864"/>
    </source>
</evidence>
<name>C1C0P6_CALCM</name>
<evidence type="ECO:0000256" key="7">
    <source>
        <dbReference type="ARBA" id="ARBA00022723"/>
    </source>
</evidence>
<evidence type="ECO:0000256" key="11">
    <source>
        <dbReference type="ARBA" id="ARBA00023004"/>
    </source>
</evidence>
<comment type="cofactor">
    <cofactor evidence="2">
        <name>Fe(3+)</name>
        <dbReference type="ChEBI" id="CHEBI:29034"/>
    </cofactor>
</comment>
<evidence type="ECO:0000256" key="1">
    <source>
        <dbReference type="ARBA" id="ARBA00000853"/>
    </source>
</evidence>